<name>A0A6J5RHZ3_9CAUD</name>
<proteinExistence type="predicted"/>
<protein>
    <submittedName>
        <fullName evidence="1">Uncharacterized protein</fullName>
    </submittedName>
</protein>
<gene>
    <name evidence="1" type="ORF">UFOVP1230_21</name>
</gene>
<reference evidence="1" key="1">
    <citation type="submission" date="2020-05" db="EMBL/GenBank/DDBJ databases">
        <authorList>
            <person name="Chiriac C."/>
            <person name="Salcher M."/>
            <person name="Ghai R."/>
            <person name="Kavagutti S V."/>
        </authorList>
    </citation>
    <scope>NUCLEOTIDE SEQUENCE</scope>
</reference>
<dbReference type="EMBL" id="LR797179">
    <property type="protein sequence ID" value="CAB4191895.1"/>
    <property type="molecule type" value="Genomic_DNA"/>
</dbReference>
<sequence length="65" mass="7807">MTNETTKYGIAFLNLQNEIEDIMTTSNPGWIEIIIEQSARHYDKYAMFEKVNGKWKRIKTIYKYK</sequence>
<evidence type="ECO:0000313" key="1">
    <source>
        <dbReference type="EMBL" id="CAB4191895.1"/>
    </source>
</evidence>
<accession>A0A6J5RHZ3</accession>
<organism evidence="1">
    <name type="scientific">uncultured Caudovirales phage</name>
    <dbReference type="NCBI Taxonomy" id="2100421"/>
    <lineage>
        <taxon>Viruses</taxon>
        <taxon>Duplodnaviria</taxon>
        <taxon>Heunggongvirae</taxon>
        <taxon>Uroviricota</taxon>
        <taxon>Caudoviricetes</taxon>
        <taxon>Peduoviridae</taxon>
        <taxon>Maltschvirus</taxon>
        <taxon>Maltschvirus maltsch</taxon>
    </lineage>
</organism>